<evidence type="ECO:0000256" key="1">
    <source>
        <dbReference type="ARBA" id="ARBA00004123"/>
    </source>
</evidence>
<feature type="compositionally biased region" description="Gly residues" evidence="10">
    <location>
        <begin position="660"/>
        <end position="669"/>
    </location>
</feature>
<dbReference type="GO" id="GO:0016887">
    <property type="term" value="F:ATP hydrolysis activity"/>
    <property type="evidence" value="ECO:0007669"/>
    <property type="project" value="RHEA"/>
</dbReference>
<evidence type="ECO:0000256" key="3">
    <source>
        <dbReference type="ARBA" id="ARBA00022741"/>
    </source>
</evidence>
<dbReference type="SUPFAM" id="SSF52540">
    <property type="entry name" value="P-loop containing nucleoside triphosphate hydrolases"/>
    <property type="match status" value="1"/>
</dbReference>
<dbReference type="GO" id="GO:1902975">
    <property type="term" value="P:mitotic DNA replication initiation"/>
    <property type="evidence" value="ECO:0007669"/>
    <property type="project" value="TreeGrafter"/>
</dbReference>
<dbReference type="InterPro" id="IPR033762">
    <property type="entry name" value="MCM_OB"/>
</dbReference>
<proteinExistence type="inferred from homology"/>
<comment type="subunit">
    <text evidence="9">Component of the MCM2-7 complex.</text>
</comment>
<keyword evidence="13" id="KW-1185">Reference proteome</keyword>
<evidence type="ECO:0000256" key="4">
    <source>
        <dbReference type="ARBA" id="ARBA00022801"/>
    </source>
</evidence>
<feature type="region of interest" description="Disordered" evidence="10">
    <location>
        <begin position="554"/>
        <end position="589"/>
    </location>
</feature>
<dbReference type="PANTHER" id="PTHR11630:SF46">
    <property type="entry name" value="DNA REPLICATION LICENSING FACTOR MCM3-RELATED"/>
    <property type="match status" value="1"/>
</dbReference>
<dbReference type="EC" id="3.6.4.12" evidence="9"/>
<evidence type="ECO:0000313" key="12">
    <source>
        <dbReference type="EMBL" id="EPY28160.1"/>
    </source>
</evidence>
<dbReference type="OrthoDB" id="1882346at2759"/>
<comment type="catalytic activity">
    <reaction evidence="9">
        <text>ATP + H2O = ADP + phosphate + H(+)</text>
        <dbReference type="Rhea" id="RHEA:13065"/>
        <dbReference type="ChEBI" id="CHEBI:15377"/>
        <dbReference type="ChEBI" id="CHEBI:15378"/>
        <dbReference type="ChEBI" id="CHEBI:30616"/>
        <dbReference type="ChEBI" id="CHEBI:43474"/>
        <dbReference type="ChEBI" id="CHEBI:456216"/>
        <dbReference type="EC" id="3.6.4.12"/>
    </reaction>
</comment>
<dbReference type="GO" id="GO:0000727">
    <property type="term" value="P:double-strand break repair via break-induced replication"/>
    <property type="evidence" value="ECO:0007669"/>
    <property type="project" value="TreeGrafter"/>
</dbReference>
<organism evidence="12 13">
    <name type="scientific">Strigomonas culicis</name>
    <dbReference type="NCBI Taxonomy" id="28005"/>
    <lineage>
        <taxon>Eukaryota</taxon>
        <taxon>Discoba</taxon>
        <taxon>Euglenozoa</taxon>
        <taxon>Kinetoplastea</taxon>
        <taxon>Metakinetoplastina</taxon>
        <taxon>Trypanosomatida</taxon>
        <taxon>Trypanosomatidae</taxon>
        <taxon>Strigomonadinae</taxon>
        <taxon>Strigomonas</taxon>
    </lineage>
</organism>
<keyword evidence="2 9" id="KW-0235">DNA replication</keyword>
<dbReference type="PROSITE" id="PS00847">
    <property type="entry name" value="MCM_1"/>
    <property type="match status" value="1"/>
</dbReference>
<keyword evidence="7 9" id="KW-0539">Nucleus</keyword>
<dbReference type="PRINTS" id="PR01657">
    <property type="entry name" value="MCMFAMILY"/>
</dbReference>
<evidence type="ECO:0000256" key="10">
    <source>
        <dbReference type="SAM" id="MobiDB-lite"/>
    </source>
</evidence>
<protein>
    <recommendedName>
        <fullName evidence="9">DNA replication licensing factor MCM3</fullName>
        <ecNumber evidence="9">3.6.4.12</ecNumber>
    </recommendedName>
</protein>
<dbReference type="SUPFAM" id="SSF50249">
    <property type="entry name" value="Nucleic acid-binding proteins"/>
    <property type="match status" value="1"/>
</dbReference>
<keyword evidence="4 9" id="KW-0378">Hydrolase</keyword>
<comment type="similarity">
    <text evidence="8">Belongs to the MCM family.</text>
</comment>
<feature type="region of interest" description="Disordered" evidence="10">
    <location>
        <begin position="640"/>
        <end position="669"/>
    </location>
</feature>
<dbReference type="Pfam" id="PF17207">
    <property type="entry name" value="MCM_OB"/>
    <property type="match status" value="1"/>
</dbReference>
<dbReference type="GO" id="GO:0005634">
    <property type="term" value="C:nucleus"/>
    <property type="evidence" value="ECO:0007669"/>
    <property type="project" value="UniProtKB-SubCell"/>
</dbReference>
<dbReference type="PRINTS" id="PR01659">
    <property type="entry name" value="MCMPROTEIN3"/>
</dbReference>
<keyword evidence="3 8" id="KW-0547">Nucleotide-binding</keyword>
<feature type="compositionally biased region" description="Low complexity" evidence="10">
    <location>
        <begin position="725"/>
        <end position="738"/>
    </location>
</feature>
<dbReference type="InterPro" id="IPR031327">
    <property type="entry name" value="MCM"/>
</dbReference>
<accession>S9VX56</accession>
<keyword evidence="5 9" id="KW-0347">Helicase</keyword>
<dbReference type="InterPro" id="IPR001208">
    <property type="entry name" value="MCM_dom"/>
</dbReference>
<comment type="function">
    <text evidence="9">Acts as component of the MCM2-7 complex (MCM complex) which is the replicative helicase essential for 'once per cell cycle' DNA replication initiation and elongation in eukaryotic cells. The active ATPase sites in the MCM2-7 ring are formed through the interaction surfaces of two neighboring subunits such that a critical structure of a conserved arginine finger motif is provided in trans relative to the ATP-binding site of the Walker A box of the adjacent subunit. The six ATPase active sites, however, are likely to contribute differentially to the complex helicase activity.</text>
</comment>
<evidence type="ECO:0000256" key="7">
    <source>
        <dbReference type="ARBA" id="ARBA00023242"/>
    </source>
</evidence>
<feature type="compositionally biased region" description="Basic residues" evidence="10">
    <location>
        <begin position="714"/>
        <end position="724"/>
    </location>
</feature>
<dbReference type="Pfam" id="PF00493">
    <property type="entry name" value="MCM"/>
    <property type="match status" value="1"/>
</dbReference>
<evidence type="ECO:0000256" key="6">
    <source>
        <dbReference type="ARBA" id="ARBA00022840"/>
    </source>
</evidence>
<evidence type="ECO:0000256" key="2">
    <source>
        <dbReference type="ARBA" id="ARBA00022705"/>
    </source>
</evidence>
<gene>
    <name evidence="12" type="ORF">STCU_05271</name>
</gene>
<dbReference type="GO" id="GO:0003697">
    <property type="term" value="F:single-stranded DNA binding"/>
    <property type="evidence" value="ECO:0007669"/>
    <property type="project" value="TreeGrafter"/>
</dbReference>
<feature type="compositionally biased region" description="Basic residues" evidence="10">
    <location>
        <begin position="739"/>
        <end position="754"/>
    </location>
</feature>
<feature type="region of interest" description="Disordered" evidence="10">
    <location>
        <begin position="687"/>
        <end position="754"/>
    </location>
</feature>
<dbReference type="Proteomes" id="UP000015354">
    <property type="component" value="Unassembled WGS sequence"/>
</dbReference>
<dbReference type="GO" id="GO:0005524">
    <property type="term" value="F:ATP binding"/>
    <property type="evidence" value="ECO:0007669"/>
    <property type="project" value="UniProtKB-UniRule"/>
</dbReference>
<dbReference type="Gene3D" id="3.40.50.300">
    <property type="entry name" value="P-loop containing nucleotide triphosphate hydrolases"/>
    <property type="match status" value="1"/>
</dbReference>
<feature type="domain" description="MCM C-terminal AAA(+) ATPase" evidence="11">
    <location>
        <begin position="326"/>
        <end position="531"/>
    </location>
</feature>
<dbReference type="InterPro" id="IPR012340">
    <property type="entry name" value="NA-bd_OB-fold"/>
</dbReference>
<dbReference type="SMART" id="SM00350">
    <property type="entry name" value="MCM"/>
    <property type="match status" value="1"/>
</dbReference>
<reference evidence="12 13" key="1">
    <citation type="journal article" date="2013" name="PLoS ONE">
        <title>Predicting the Proteins of Angomonas deanei, Strigomonas culicis and Their Respective Endosymbionts Reveals New Aspects of the Trypanosomatidae Family.</title>
        <authorList>
            <person name="Motta M.C."/>
            <person name="Martins A.C."/>
            <person name="de Souza S.S."/>
            <person name="Catta-Preta C.M."/>
            <person name="Silva R."/>
            <person name="Klein C.C."/>
            <person name="de Almeida L.G."/>
            <person name="de Lima Cunha O."/>
            <person name="Ciapina L.P."/>
            <person name="Brocchi M."/>
            <person name="Colabardini A.C."/>
            <person name="de Araujo Lima B."/>
            <person name="Machado C.R."/>
            <person name="de Almeida Soares C.M."/>
            <person name="Probst C.M."/>
            <person name="de Menezes C.B."/>
            <person name="Thompson C.E."/>
            <person name="Bartholomeu D.C."/>
            <person name="Gradia D.F."/>
            <person name="Pavoni D.P."/>
            <person name="Grisard E.C."/>
            <person name="Fantinatti-Garboggini F."/>
            <person name="Marchini F.K."/>
            <person name="Rodrigues-Luiz G.F."/>
            <person name="Wagner G."/>
            <person name="Goldman G.H."/>
            <person name="Fietto J.L."/>
            <person name="Elias M.C."/>
            <person name="Goldman M.H."/>
            <person name="Sagot M.F."/>
            <person name="Pereira M."/>
            <person name="Stoco P.H."/>
            <person name="de Mendonca-Neto R.P."/>
            <person name="Teixeira S.M."/>
            <person name="Maciel T.E."/>
            <person name="de Oliveira Mendes T.A."/>
            <person name="Urmenyi T.P."/>
            <person name="de Souza W."/>
            <person name="Schenkman S."/>
            <person name="de Vasconcelos A.T."/>
        </authorList>
    </citation>
    <scope>NUCLEOTIDE SEQUENCE [LARGE SCALE GENOMIC DNA]</scope>
</reference>
<feature type="compositionally biased region" description="Basic residues" evidence="10">
    <location>
        <begin position="688"/>
        <end position="704"/>
    </location>
</feature>
<dbReference type="Gene3D" id="2.20.28.10">
    <property type="match status" value="1"/>
</dbReference>
<dbReference type="InterPro" id="IPR027417">
    <property type="entry name" value="P-loop_NTPase"/>
</dbReference>
<evidence type="ECO:0000256" key="9">
    <source>
        <dbReference type="RuleBase" id="RU368061"/>
    </source>
</evidence>
<name>S9VX56_9TRYP</name>
<dbReference type="EMBL" id="ATMH01005271">
    <property type="protein sequence ID" value="EPY28160.1"/>
    <property type="molecule type" value="Genomic_DNA"/>
</dbReference>
<evidence type="ECO:0000256" key="8">
    <source>
        <dbReference type="RuleBase" id="RU004070"/>
    </source>
</evidence>
<dbReference type="PANTHER" id="PTHR11630">
    <property type="entry name" value="DNA REPLICATION LICENSING FACTOR MCM FAMILY MEMBER"/>
    <property type="match status" value="1"/>
</dbReference>
<evidence type="ECO:0000259" key="11">
    <source>
        <dbReference type="PROSITE" id="PS50051"/>
    </source>
</evidence>
<dbReference type="Gene3D" id="3.30.1640.10">
    <property type="entry name" value="mini-chromosome maintenance (MCM) complex, chain A, domain 1"/>
    <property type="match status" value="1"/>
</dbReference>
<dbReference type="GO" id="GO:0017116">
    <property type="term" value="F:single-stranded DNA helicase activity"/>
    <property type="evidence" value="ECO:0007669"/>
    <property type="project" value="TreeGrafter"/>
</dbReference>
<dbReference type="AlphaFoldDB" id="S9VX56"/>
<keyword evidence="8" id="KW-0238">DNA-binding</keyword>
<comment type="caution">
    <text evidence="12">The sequence shown here is derived from an EMBL/GenBank/DDBJ whole genome shotgun (WGS) entry which is preliminary data.</text>
</comment>
<feature type="compositionally biased region" description="Basic and acidic residues" evidence="10">
    <location>
        <begin position="577"/>
        <end position="589"/>
    </location>
</feature>
<dbReference type="Gene3D" id="2.40.50.140">
    <property type="entry name" value="Nucleic acid-binding proteins"/>
    <property type="match status" value="1"/>
</dbReference>
<evidence type="ECO:0000313" key="13">
    <source>
        <dbReference type="Proteomes" id="UP000015354"/>
    </source>
</evidence>
<sequence>MLSNRTLTEEQTLIRRHFTDFFESERYEEKYHRRIQAMIVADKARLVMDIGDLLDFHLDVASLEAAGGVGGDGGATNPNTPTSLGMGIIREPGKYLPLLELALHDVVLRQQPEYLKVDYRSRAVHIGFEGPVGTVLSPRELYARHLNTMVALEGIVTRQSTNRPRVLETVHYCPETNKFTKKEFRDQLTPMLDSSHLPTVNVMPKTDMEGHALRTELGLSTFMDSQCAILQEAPERAPTGQLPRNVEVRFDDDLVDAVKPGDRVVVVGVFMPYTTADSKSFQSIVLVNHVAPTQAAAYLSRYISSVEDRLVAFAKKSIHREGPSGVLQVLAKAVAPTLYGITHEKRAVLLLMVGGVERQAHNTHIRGDINVLLVGEPSTAKSQLLRFVLGVAPLALSTTGKGSSGVGLTAAVAVDAYTGERSLSAGAMVLADRGILCIDEFDKMGASDRVAMHEAMEQQTVTIAKAGVHASLNARCSVLAAANPIYGFYSVHHRLAFNVGLPESLLSRFDLTFIILDQHSSAHNRRIATHILRNHMTSTPVTLDPVVTKTIVDGGVDAGPRGGRRERGWGDAARPGLSHDREQYGREHRERGLPAGVHPVLQGRQPAPHGGLAAARQPALRAVARGAAGRHPRRLLRHRANAGVDHPPRHRPREAAAVADGGGGRRGGCDGAAAVVRARRVGCDAAARRRQPHLARGGGARRRSRGGDRGGAQARHRCRRRRAQPRGGRAAAHAAGGHHAPRACRQRRQRAVPP</sequence>
<dbReference type="GO" id="GO:0006271">
    <property type="term" value="P:DNA strand elongation involved in DNA replication"/>
    <property type="evidence" value="ECO:0007669"/>
    <property type="project" value="TreeGrafter"/>
</dbReference>
<evidence type="ECO:0000256" key="5">
    <source>
        <dbReference type="ARBA" id="ARBA00022806"/>
    </source>
</evidence>
<dbReference type="InterPro" id="IPR018525">
    <property type="entry name" value="MCM_CS"/>
</dbReference>
<dbReference type="GO" id="GO:0042555">
    <property type="term" value="C:MCM complex"/>
    <property type="evidence" value="ECO:0007669"/>
    <property type="project" value="UniProtKB-UniRule"/>
</dbReference>
<keyword evidence="6 8" id="KW-0067">ATP-binding</keyword>
<comment type="subcellular location">
    <subcellularLocation>
        <location evidence="1 9">Nucleus</location>
    </subcellularLocation>
</comment>
<dbReference type="InterPro" id="IPR008046">
    <property type="entry name" value="Mcm3"/>
</dbReference>
<dbReference type="PROSITE" id="PS50051">
    <property type="entry name" value="MCM_2"/>
    <property type="match status" value="1"/>
</dbReference>